<feature type="compositionally biased region" description="Acidic residues" evidence="1">
    <location>
        <begin position="90"/>
        <end position="103"/>
    </location>
</feature>
<evidence type="ECO:0000313" key="3">
    <source>
        <dbReference type="Proteomes" id="UP001529338"/>
    </source>
</evidence>
<accession>A0ABT7SJ64</accession>
<gene>
    <name evidence="2" type="ORF">QRT04_14885</name>
</gene>
<evidence type="ECO:0000256" key="1">
    <source>
        <dbReference type="SAM" id="MobiDB-lite"/>
    </source>
</evidence>
<comment type="caution">
    <text evidence="2">The sequence shown here is derived from an EMBL/GenBank/DDBJ whole genome shotgun (WGS) entry which is preliminary data.</text>
</comment>
<proteinExistence type="predicted"/>
<dbReference type="EMBL" id="JAUCGQ010000002">
    <property type="protein sequence ID" value="MDM7856221.1"/>
    <property type="molecule type" value="Genomic_DNA"/>
</dbReference>
<name>A0ABT7SJ64_9CELL</name>
<organism evidence="2 3">
    <name type="scientific">Cellulomonas alba</name>
    <dbReference type="NCBI Taxonomy" id="3053467"/>
    <lineage>
        <taxon>Bacteria</taxon>
        <taxon>Bacillati</taxon>
        <taxon>Actinomycetota</taxon>
        <taxon>Actinomycetes</taxon>
        <taxon>Micrococcales</taxon>
        <taxon>Cellulomonadaceae</taxon>
        <taxon>Cellulomonas</taxon>
    </lineage>
</organism>
<dbReference type="RefSeq" id="WP_289456309.1">
    <property type="nucleotide sequence ID" value="NZ_JAUCGQ010000002.1"/>
</dbReference>
<feature type="compositionally biased region" description="Gly residues" evidence="1">
    <location>
        <begin position="123"/>
        <end position="132"/>
    </location>
</feature>
<evidence type="ECO:0000313" key="2">
    <source>
        <dbReference type="EMBL" id="MDM7856221.1"/>
    </source>
</evidence>
<feature type="region of interest" description="Disordered" evidence="1">
    <location>
        <begin position="87"/>
        <end position="132"/>
    </location>
</feature>
<sequence length="205" mass="20281">MADAPKFDPTSLTTTAADALTVRRVYGEAYERGGATVIPVARVWGATGTGAGGGEGEGEGDGGLPIGLWAQRSGLGRFRPGAAARVTASADDDATELATDEGSADLASDDQHGDHTHGHGHGHGSGSGHGGGGGFAVHVRAVGVYVIDDRGVHWRPAVDVNRVILGGQAVAATAVAALGFAVAVKAASSAVSKSIASIANAIALR</sequence>
<dbReference type="Proteomes" id="UP001529338">
    <property type="component" value="Unassembled WGS sequence"/>
</dbReference>
<protein>
    <submittedName>
        <fullName evidence="2">Uncharacterized protein</fullName>
    </submittedName>
</protein>
<reference evidence="2 3" key="1">
    <citation type="submission" date="2023-06" db="EMBL/GenBank/DDBJ databases">
        <title>Cellulomonas sp. MW4 Whole genome sequence.</title>
        <authorList>
            <person name="Park S."/>
        </authorList>
    </citation>
    <scope>NUCLEOTIDE SEQUENCE [LARGE SCALE GENOMIC DNA]</scope>
    <source>
        <strain evidence="2 3">MW4</strain>
    </source>
</reference>
<keyword evidence="3" id="KW-1185">Reference proteome</keyword>